<dbReference type="InterPro" id="IPR002762">
    <property type="entry name" value="CbiX-like"/>
</dbReference>
<dbReference type="InterPro" id="IPR050963">
    <property type="entry name" value="Sirohydro_Cobaltochel/CbiX"/>
</dbReference>
<organism evidence="3 4">
    <name type="scientific">Nocardioides jiangsuensis</name>
    <dbReference type="NCBI Taxonomy" id="2866161"/>
    <lineage>
        <taxon>Bacteria</taxon>
        <taxon>Bacillati</taxon>
        <taxon>Actinomycetota</taxon>
        <taxon>Actinomycetes</taxon>
        <taxon>Propionibacteriales</taxon>
        <taxon>Nocardioidaceae</taxon>
        <taxon>Nocardioides</taxon>
    </lineage>
</organism>
<dbReference type="PANTHER" id="PTHR33542">
    <property type="entry name" value="SIROHYDROCHLORIN FERROCHELATASE, CHLOROPLASTIC"/>
    <property type="match status" value="1"/>
</dbReference>
<evidence type="ECO:0000313" key="3">
    <source>
        <dbReference type="EMBL" id="MBY9075032.1"/>
    </source>
</evidence>
<dbReference type="EMBL" id="JAIEZQ010000002">
    <property type="protein sequence ID" value="MBY9075032.1"/>
    <property type="molecule type" value="Genomic_DNA"/>
</dbReference>
<protein>
    <submittedName>
        <fullName evidence="3">Sirohydrochlorin chelatase</fullName>
    </submittedName>
</protein>
<evidence type="ECO:0000256" key="2">
    <source>
        <dbReference type="ARBA" id="ARBA00023239"/>
    </source>
</evidence>
<sequence length="243" mass="25386">MKPRLVTVAHGTRAAEGPVTIRGLVRQVARRMPNVDVVESYVELAEPSFSSVMERAEAPSVVVPLLLSTGYHVTTDLPAAARRSPHPVVTARPLGPHPLLAAAAAMRLRAAGAQRGDAVVMVAAGSTDPDAAVDTYVAGRLLQAHWGGAPVQVAHLSGEGLSVADAMANLRRDGHTRIAMSPYLLAPGHFAAKARTISVLHGATAVADVLGQHPLVAELVIRRYLTAMRASVGVGTARRARVA</sequence>
<dbReference type="SUPFAM" id="SSF53800">
    <property type="entry name" value="Chelatase"/>
    <property type="match status" value="1"/>
</dbReference>
<accession>A0ABS7RJ16</accession>
<dbReference type="Pfam" id="PF01903">
    <property type="entry name" value="CbiX"/>
    <property type="match status" value="2"/>
</dbReference>
<reference evidence="3 4" key="1">
    <citation type="submission" date="2021-08" db="EMBL/GenBank/DDBJ databases">
        <title>Nocardioides bacterium WL0053 sp. nov., isolated from the sediment.</title>
        <authorList>
            <person name="Wang L."/>
            <person name="Zhang D."/>
            <person name="Zhang A."/>
        </authorList>
    </citation>
    <scope>NUCLEOTIDE SEQUENCE [LARGE SCALE GENOMIC DNA]</scope>
    <source>
        <strain evidence="3 4">WL0053</strain>
    </source>
</reference>
<dbReference type="PANTHER" id="PTHR33542:SF5">
    <property type="entry name" value="FERROCHELATASE CHE1"/>
    <property type="match status" value="1"/>
</dbReference>
<gene>
    <name evidence="3" type="ORF">K1X13_09395</name>
</gene>
<dbReference type="Proteomes" id="UP000754710">
    <property type="component" value="Unassembled WGS sequence"/>
</dbReference>
<keyword evidence="1" id="KW-0479">Metal-binding</keyword>
<dbReference type="CDD" id="cd03416">
    <property type="entry name" value="CbiX_SirB_N"/>
    <property type="match status" value="1"/>
</dbReference>
<keyword evidence="2" id="KW-0456">Lyase</keyword>
<evidence type="ECO:0000313" key="4">
    <source>
        <dbReference type="Proteomes" id="UP000754710"/>
    </source>
</evidence>
<keyword evidence="4" id="KW-1185">Reference proteome</keyword>
<comment type="caution">
    <text evidence="3">The sequence shown here is derived from an EMBL/GenBank/DDBJ whole genome shotgun (WGS) entry which is preliminary data.</text>
</comment>
<proteinExistence type="predicted"/>
<evidence type="ECO:0000256" key="1">
    <source>
        <dbReference type="ARBA" id="ARBA00022723"/>
    </source>
</evidence>
<dbReference type="RefSeq" id="WP_221024838.1">
    <property type="nucleotide sequence ID" value="NZ_JAIEZQ010000002.1"/>
</dbReference>
<dbReference type="Gene3D" id="3.40.50.1400">
    <property type="match status" value="2"/>
</dbReference>
<name>A0ABS7RJ16_9ACTN</name>